<proteinExistence type="predicted"/>
<name>A0A5C6U178_9BURK</name>
<evidence type="ECO:0000313" key="5">
    <source>
        <dbReference type="Proteomes" id="UP000321832"/>
    </source>
</evidence>
<dbReference type="PROSITE" id="PS50113">
    <property type="entry name" value="PAC"/>
    <property type="match status" value="1"/>
</dbReference>
<evidence type="ECO:0000256" key="1">
    <source>
        <dbReference type="SAM" id="MobiDB-lite"/>
    </source>
</evidence>
<dbReference type="PANTHER" id="PTHR44757:SF2">
    <property type="entry name" value="BIOFILM ARCHITECTURE MAINTENANCE PROTEIN MBAA"/>
    <property type="match status" value="1"/>
</dbReference>
<protein>
    <submittedName>
        <fullName evidence="4">PAS domain S-box protein</fullName>
    </submittedName>
</protein>
<feature type="domain" description="PAS" evidence="2">
    <location>
        <begin position="239"/>
        <end position="275"/>
    </location>
</feature>
<feature type="region of interest" description="Disordered" evidence="1">
    <location>
        <begin position="323"/>
        <end position="363"/>
    </location>
</feature>
<dbReference type="NCBIfam" id="TIGR00229">
    <property type="entry name" value="sensory_box"/>
    <property type="match status" value="2"/>
</dbReference>
<organism evidence="4 5">
    <name type="scientific">Piscinibacter aquaticus</name>
    <dbReference type="NCBI Taxonomy" id="392597"/>
    <lineage>
        <taxon>Bacteria</taxon>
        <taxon>Pseudomonadati</taxon>
        <taxon>Pseudomonadota</taxon>
        <taxon>Betaproteobacteria</taxon>
        <taxon>Burkholderiales</taxon>
        <taxon>Sphaerotilaceae</taxon>
        <taxon>Piscinibacter</taxon>
    </lineage>
</organism>
<dbReference type="InterPro" id="IPR035965">
    <property type="entry name" value="PAS-like_dom_sf"/>
</dbReference>
<dbReference type="InterPro" id="IPR052155">
    <property type="entry name" value="Biofilm_reg_signaling"/>
</dbReference>
<gene>
    <name evidence="4" type="ORF">FSC37_03550</name>
</gene>
<dbReference type="PANTHER" id="PTHR44757">
    <property type="entry name" value="DIGUANYLATE CYCLASE DGCP"/>
    <property type="match status" value="1"/>
</dbReference>
<dbReference type="CDD" id="cd00130">
    <property type="entry name" value="PAS"/>
    <property type="match status" value="2"/>
</dbReference>
<evidence type="ECO:0000313" key="4">
    <source>
        <dbReference type="EMBL" id="TXC65508.1"/>
    </source>
</evidence>
<dbReference type="Pfam" id="PF00989">
    <property type="entry name" value="PAS"/>
    <property type="match status" value="1"/>
</dbReference>
<dbReference type="Gene3D" id="3.30.450.20">
    <property type="entry name" value="PAS domain"/>
    <property type="match status" value="3"/>
</dbReference>
<dbReference type="InterPro" id="IPR000700">
    <property type="entry name" value="PAS-assoc_C"/>
</dbReference>
<dbReference type="InterPro" id="IPR001610">
    <property type="entry name" value="PAC"/>
</dbReference>
<keyword evidence="5" id="KW-1185">Reference proteome</keyword>
<evidence type="ECO:0000259" key="2">
    <source>
        <dbReference type="PROSITE" id="PS50112"/>
    </source>
</evidence>
<dbReference type="GO" id="GO:0006355">
    <property type="term" value="P:regulation of DNA-templated transcription"/>
    <property type="evidence" value="ECO:0007669"/>
    <property type="project" value="InterPro"/>
</dbReference>
<dbReference type="Pfam" id="PF08448">
    <property type="entry name" value="PAS_4"/>
    <property type="match status" value="1"/>
</dbReference>
<dbReference type="AlphaFoldDB" id="A0A5C6U178"/>
<dbReference type="Proteomes" id="UP000321832">
    <property type="component" value="Unassembled WGS sequence"/>
</dbReference>
<dbReference type="EMBL" id="VOPW01000001">
    <property type="protein sequence ID" value="TXC65508.1"/>
    <property type="molecule type" value="Genomic_DNA"/>
</dbReference>
<dbReference type="PROSITE" id="PS50112">
    <property type="entry name" value="PAS"/>
    <property type="match status" value="1"/>
</dbReference>
<dbReference type="InterPro" id="IPR013767">
    <property type="entry name" value="PAS_fold"/>
</dbReference>
<dbReference type="InterPro" id="IPR013656">
    <property type="entry name" value="PAS_4"/>
</dbReference>
<comment type="caution">
    <text evidence="4">The sequence shown here is derived from an EMBL/GenBank/DDBJ whole genome shotgun (WGS) entry which is preliminary data.</text>
</comment>
<feature type="compositionally biased region" description="Low complexity" evidence="1">
    <location>
        <begin position="326"/>
        <end position="344"/>
    </location>
</feature>
<reference evidence="4 5" key="1">
    <citation type="submission" date="2019-08" db="EMBL/GenBank/DDBJ databases">
        <authorList>
            <person name="Khan S.A."/>
            <person name="Jeon C.O."/>
            <person name="Jeong S.E."/>
        </authorList>
    </citation>
    <scope>NUCLEOTIDE SEQUENCE [LARGE SCALE GENOMIC DNA]</scope>
    <source>
        <strain evidence="5">IMCC1728</strain>
    </source>
</reference>
<dbReference type="SMART" id="SM00091">
    <property type="entry name" value="PAS"/>
    <property type="match status" value="2"/>
</dbReference>
<dbReference type="SUPFAM" id="SSF55785">
    <property type="entry name" value="PYP-like sensor domain (PAS domain)"/>
    <property type="match status" value="3"/>
</dbReference>
<dbReference type="SMART" id="SM00086">
    <property type="entry name" value="PAC"/>
    <property type="match status" value="3"/>
</dbReference>
<sequence length="363" mass="40442">MVSLLLPSERVHEDAQLLEAIARGERVAPFDTVRRHRDGHAIAVSLTASPILDEGGRCVGMAKTLRDMREAQRSREALAALNASLEQQVADRTARLDMALRDLRAIIDAVPSMIGYWDRHLINRVANRAYGTWFGLDPQTLRGRHLPEVLGQYYEVQRPRVEAALRGEPQVFERSVPRQDGGVRHILCHYLPDVADGEVLGFYVMVHDVSEITESRLQLAAAQRDNAALLQTLDRFAMVSVADRSGRIVSVNEALCRLSGHAEAELIGHSQHVLDEQTNDAALLSDITQRLADGEPWRGEMRTRAKDGTIHWLDTIVAPFLDAQGRPRSTSRSAPTSPRSSACRQRPRRRAGRPRTPDASCAR</sequence>
<evidence type="ECO:0000259" key="3">
    <source>
        <dbReference type="PROSITE" id="PS50113"/>
    </source>
</evidence>
<dbReference type="Pfam" id="PF13426">
    <property type="entry name" value="PAS_9"/>
    <property type="match status" value="1"/>
</dbReference>
<dbReference type="InterPro" id="IPR000014">
    <property type="entry name" value="PAS"/>
</dbReference>
<accession>A0A5C6U178</accession>
<feature type="domain" description="PAC" evidence="3">
    <location>
        <begin position="26"/>
        <end position="80"/>
    </location>
</feature>